<dbReference type="KEGG" id="bko:CKF48_11080"/>
<keyword evidence="2" id="KW-1185">Reference proteome</keyword>
<name>A0A248TI60_9BACI</name>
<reference evidence="1 2" key="1">
    <citation type="submission" date="2017-08" db="EMBL/GenBank/DDBJ databases">
        <title>Complete Genome Sequence of Bacillus kochii Oregon-R-modENCODE STRAIN BDGP4, isolated from Drosophila melanogaster gut.</title>
        <authorList>
            <person name="Wan K.H."/>
            <person name="Yu C."/>
            <person name="Park S."/>
            <person name="Hammonds A.S."/>
            <person name="Booth B.W."/>
            <person name="Celniker S.E."/>
        </authorList>
    </citation>
    <scope>NUCLEOTIDE SEQUENCE [LARGE SCALE GENOMIC DNA]</scope>
    <source>
        <strain evidence="1 2">BDGP4</strain>
    </source>
</reference>
<dbReference type="AlphaFoldDB" id="A0A248TI60"/>
<dbReference type="Proteomes" id="UP000215137">
    <property type="component" value="Chromosome"/>
</dbReference>
<sequence length="107" mass="12597">MQTTLNHLKESTELPELFMRSKEEKTLWRMLRRVSDKISIELDSVELDIATKVEEYRIKNVLIKINKDKREVYLIGSDDQKTVSLDTLQRNPSFVFRELVGLLGRES</sequence>
<evidence type="ECO:0000313" key="1">
    <source>
        <dbReference type="EMBL" id="ASV67802.1"/>
    </source>
</evidence>
<dbReference type="RefSeq" id="WP_095371371.1">
    <property type="nucleotide sequence ID" value="NZ_CP022983.1"/>
</dbReference>
<proteinExistence type="predicted"/>
<protein>
    <submittedName>
        <fullName evidence="1">Uncharacterized protein</fullName>
    </submittedName>
</protein>
<organism evidence="1 2">
    <name type="scientific">Cytobacillus kochii</name>
    <dbReference type="NCBI Taxonomy" id="859143"/>
    <lineage>
        <taxon>Bacteria</taxon>
        <taxon>Bacillati</taxon>
        <taxon>Bacillota</taxon>
        <taxon>Bacilli</taxon>
        <taxon>Bacillales</taxon>
        <taxon>Bacillaceae</taxon>
        <taxon>Cytobacillus</taxon>
    </lineage>
</organism>
<gene>
    <name evidence="1" type="ORF">CKF48_11080</name>
</gene>
<accession>A0A248TI60</accession>
<dbReference type="EMBL" id="CP022983">
    <property type="protein sequence ID" value="ASV67802.1"/>
    <property type="molecule type" value="Genomic_DNA"/>
</dbReference>
<evidence type="ECO:0000313" key="2">
    <source>
        <dbReference type="Proteomes" id="UP000215137"/>
    </source>
</evidence>